<feature type="region of interest" description="Disordered" evidence="1">
    <location>
        <begin position="97"/>
        <end position="128"/>
    </location>
</feature>
<sequence>MLAALQSGFRPREERITVLIPSRMRNGSQWLDVVIHNVSSRGLMAGCDTPPAVGSYVEIRRGTITIVGRVQWAKARFFGIRSQDRLSVQGLINEPRLANRPTASSDRRSDSRADHGADSRLAHEAQQARRMERSRSFASMFQYVAIALVGVTLAVIAAQGVYGVLSGASAKVEAALAQ</sequence>
<evidence type="ECO:0000313" key="3">
    <source>
        <dbReference type="EMBL" id="KTT71883.1"/>
    </source>
</evidence>
<keyword evidence="2" id="KW-0812">Transmembrane</keyword>
<dbReference type="Proteomes" id="UP000074310">
    <property type="component" value="Unassembled WGS sequence"/>
</dbReference>
<feature type="compositionally biased region" description="Basic and acidic residues" evidence="1">
    <location>
        <begin position="105"/>
        <end position="128"/>
    </location>
</feature>
<protein>
    <recommendedName>
        <fullName evidence="5">PilZ domain-containing protein</fullName>
    </recommendedName>
</protein>
<evidence type="ECO:0000313" key="4">
    <source>
        <dbReference type="Proteomes" id="UP000074310"/>
    </source>
</evidence>
<dbReference type="EMBL" id="LDTB01000034">
    <property type="protein sequence ID" value="KTT71883.1"/>
    <property type="molecule type" value="Genomic_DNA"/>
</dbReference>
<dbReference type="AlphaFoldDB" id="A0A147I265"/>
<dbReference type="SUPFAM" id="SSF141371">
    <property type="entry name" value="PilZ domain-like"/>
    <property type="match status" value="1"/>
</dbReference>
<evidence type="ECO:0008006" key="5">
    <source>
        <dbReference type="Google" id="ProtNLM"/>
    </source>
</evidence>
<dbReference type="PATRIC" id="fig|869719.3.peg.1818"/>
<keyword evidence="4" id="KW-1185">Reference proteome</keyword>
<proteinExistence type="predicted"/>
<keyword evidence="2" id="KW-0472">Membrane</keyword>
<evidence type="ECO:0000256" key="1">
    <source>
        <dbReference type="SAM" id="MobiDB-lite"/>
    </source>
</evidence>
<evidence type="ECO:0000256" key="2">
    <source>
        <dbReference type="SAM" id="Phobius"/>
    </source>
</evidence>
<reference evidence="3 4" key="1">
    <citation type="journal article" date="2016" name="Front. Microbiol.">
        <title>Genomic Resource of Rice Seed Associated Bacteria.</title>
        <authorList>
            <person name="Midha S."/>
            <person name="Bansal K."/>
            <person name="Sharma S."/>
            <person name="Kumar N."/>
            <person name="Patil P.P."/>
            <person name="Chaudhry V."/>
            <person name="Patil P.B."/>
        </authorList>
    </citation>
    <scope>NUCLEOTIDE SEQUENCE [LARGE SCALE GENOMIC DNA]</scope>
    <source>
        <strain evidence="3 4">NS334</strain>
    </source>
</reference>
<keyword evidence="2" id="KW-1133">Transmembrane helix</keyword>
<organism evidence="3 4">
    <name type="scientific">Sphingomonas endophytica</name>
    <dbReference type="NCBI Taxonomy" id="869719"/>
    <lineage>
        <taxon>Bacteria</taxon>
        <taxon>Pseudomonadati</taxon>
        <taxon>Pseudomonadota</taxon>
        <taxon>Alphaproteobacteria</taxon>
        <taxon>Sphingomonadales</taxon>
        <taxon>Sphingomonadaceae</taxon>
        <taxon>Sphingomonas</taxon>
    </lineage>
</organism>
<gene>
    <name evidence="3" type="ORF">NS334_09790</name>
</gene>
<comment type="caution">
    <text evidence="3">The sequence shown here is derived from an EMBL/GenBank/DDBJ whole genome shotgun (WGS) entry which is preliminary data.</text>
</comment>
<feature type="transmembrane region" description="Helical" evidence="2">
    <location>
        <begin position="140"/>
        <end position="162"/>
    </location>
</feature>
<accession>A0A147I265</accession>
<name>A0A147I265_9SPHN</name>